<proteinExistence type="predicted"/>
<comment type="caution">
    <text evidence="2">The sequence shown here is derived from an EMBL/GenBank/DDBJ whole genome shotgun (WGS) entry which is preliminary data.</text>
</comment>
<reference evidence="2 3" key="1">
    <citation type="submission" date="2024-06" db="EMBL/GenBank/DDBJ databases">
        <title>Complete genome of Phlyctema vagabunda strain 19-DSS-EL-015.</title>
        <authorList>
            <person name="Fiorenzani C."/>
        </authorList>
    </citation>
    <scope>NUCLEOTIDE SEQUENCE [LARGE SCALE GENOMIC DNA]</scope>
    <source>
        <strain evidence="2 3">19-DSS-EL-015</strain>
    </source>
</reference>
<feature type="region of interest" description="Disordered" evidence="1">
    <location>
        <begin position="315"/>
        <end position="343"/>
    </location>
</feature>
<organism evidence="2 3">
    <name type="scientific">Phlyctema vagabunda</name>
    <dbReference type="NCBI Taxonomy" id="108571"/>
    <lineage>
        <taxon>Eukaryota</taxon>
        <taxon>Fungi</taxon>
        <taxon>Dikarya</taxon>
        <taxon>Ascomycota</taxon>
        <taxon>Pezizomycotina</taxon>
        <taxon>Leotiomycetes</taxon>
        <taxon>Helotiales</taxon>
        <taxon>Dermateaceae</taxon>
        <taxon>Phlyctema</taxon>
    </lineage>
</organism>
<name>A0ABR4P2R7_9HELO</name>
<keyword evidence="3" id="KW-1185">Reference proteome</keyword>
<evidence type="ECO:0000313" key="2">
    <source>
        <dbReference type="EMBL" id="KAL3417602.1"/>
    </source>
</evidence>
<dbReference type="Proteomes" id="UP001629113">
    <property type="component" value="Unassembled WGS sequence"/>
</dbReference>
<evidence type="ECO:0000313" key="3">
    <source>
        <dbReference type="Proteomes" id="UP001629113"/>
    </source>
</evidence>
<sequence length="377" mass="38440">MGSSFSSNQLAGARSSGVPTVSYAYSSGNTALFGVDATYTRSYQAYTGLITPYLVQPARPTVTCKPFSNVNPGVSSQSIKCPVTGASLAFGLNTISFSAFETTATPGTDGTYTTFFQSTLASFQGEVTFSVVPPQSTIPPTITVTATATATTTLFSGVSQIPATATNTVPSSVTTVTVYQNTIVSTQTSLSTLTGASYVTVTGSCTSTNTCQALVKPTNTLLQCNRDNCLRALVGKSATASSFCSQYTKTCGMPTPTYATACGGLTSRVSSACACLATASVAPAKRGAIGPVYAPPDFTYRAVIQQTVTVTGSPTVTLTSGPIPTSTATDPDSTLSEGTSTSTDNQLSTVTVTLFQSTVDGRVASTITVTPACTSVA</sequence>
<accession>A0ABR4P2R7</accession>
<gene>
    <name evidence="2" type="ORF">PVAG01_10612</name>
</gene>
<protein>
    <submittedName>
        <fullName evidence="2">Uncharacterized protein</fullName>
    </submittedName>
</protein>
<evidence type="ECO:0000256" key="1">
    <source>
        <dbReference type="SAM" id="MobiDB-lite"/>
    </source>
</evidence>
<dbReference type="EMBL" id="JBFCZG010000010">
    <property type="protein sequence ID" value="KAL3417602.1"/>
    <property type="molecule type" value="Genomic_DNA"/>
</dbReference>